<accession>A0AAV1DZ48</accession>
<protein>
    <submittedName>
        <fullName evidence="1">OLC1v1012522C1</fullName>
    </submittedName>
</protein>
<reference evidence="1" key="1">
    <citation type="submission" date="2023-03" db="EMBL/GenBank/DDBJ databases">
        <authorList>
            <person name="Julca I."/>
        </authorList>
    </citation>
    <scope>NUCLEOTIDE SEQUENCE</scope>
</reference>
<evidence type="ECO:0000313" key="2">
    <source>
        <dbReference type="Proteomes" id="UP001161247"/>
    </source>
</evidence>
<dbReference type="EMBL" id="OX459124">
    <property type="protein sequence ID" value="CAI9112135.1"/>
    <property type="molecule type" value="Genomic_DNA"/>
</dbReference>
<name>A0AAV1DZ48_OLDCO</name>
<organism evidence="1 2">
    <name type="scientific">Oldenlandia corymbosa var. corymbosa</name>
    <dbReference type="NCBI Taxonomy" id="529605"/>
    <lineage>
        <taxon>Eukaryota</taxon>
        <taxon>Viridiplantae</taxon>
        <taxon>Streptophyta</taxon>
        <taxon>Embryophyta</taxon>
        <taxon>Tracheophyta</taxon>
        <taxon>Spermatophyta</taxon>
        <taxon>Magnoliopsida</taxon>
        <taxon>eudicotyledons</taxon>
        <taxon>Gunneridae</taxon>
        <taxon>Pentapetalae</taxon>
        <taxon>asterids</taxon>
        <taxon>lamiids</taxon>
        <taxon>Gentianales</taxon>
        <taxon>Rubiaceae</taxon>
        <taxon>Rubioideae</taxon>
        <taxon>Spermacoceae</taxon>
        <taxon>Hedyotis-Oldenlandia complex</taxon>
        <taxon>Oldenlandia</taxon>
    </lineage>
</organism>
<sequence length="113" mass="13335">MAVALRRESLRRESRRKANHLVSLDHTLRFFVAPSKEEDGLRLTRISTMFTAGSWRPFSPSYAMPMPILRFSPDWVKQLKCGPFLELMNLVIWYGFAWKQLGEAKMKKYLEIR</sequence>
<proteinExistence type="predicted"/>
<evidence type="ECO:0000313" key="1">
    <source>
        <dbReference type="EMBL" id="CAI9112135.1"/>
    </source>
</evidence>
<dbReference type="AlphaFoldDB" id="A0AAV1DZ48"/>
<keyword evidence="2" id="KW-1185">Reference proteome</keyword>
<dbReference type="Proteomes" id="UP001161247">
    <property type="component" value="Chromosome 7"/>
</dbReference>
<gene>
    <name evidence="1" type="ORF">OLC1_LOCUS19384</name>
</gene>